<accession>A0A2V3IHP4</accession>
<keyword evidence="2" id="KW-1185">Reference proteome</keyword>
<gene>
    <name evidence="1" type="ORF">BWQ96_08703</name>
</gene>
<dbReference type="OrthoDB" id="7551940at2759"/>
<comment type="caution">
    <text evidence="1">The sequence shown here is derived from an EMBL/GenBank/DDBJ whole genome shotgun (WGS) entry which is preliminary data.</text>
</comment>
<reference evidence="1 2" key="1">
    <citation type="journal article" date="2018" name="Mol. Biol. Evol.">
        <title>Analysis of the draft genome of the red seaweed Gracilariopsis chorda provides insights into genome size evolution in Rhodophyta.</title>
        <authorList>
            <person name="Lee J."/>
            <person name="Yang E.C."/>
            <person name="Graf L."/>
            <person name="Yang J.H."/>
            <person name="Qiu H."/>
            <person name="Zel Zion U."/>
            <person name="Chan C.X."/>
            <person name="Stephens T.G."/>
            <person name="Weber A.P.M."/>
            <person name="Boo G.H."/>
            <person name="Boo S.M."/>
            <person name="Kim K.M."/>
            <person name="Shin Y."/>
            <person name="Jung M."/>
            <person name="Lee S.J."/>
            <person name="Yim H.S."/>
            <person name="Lee J.H."/>
            <person name="Bhattacharya D."/>
            <person name="Yoon H.S."/>
        </authorList>
    </citation>
    <scope>NUCLEOTIDE SEQUENCE [LARGE SCALE GENOMIC DNA]</scope>
    <source>
        <strain evidence="1 2">SKKU-2015</strain>
        <tissue evidence="1">Whole body</tissue>
    </source>
</reference>
<name>A0A2V3IHP4_9FLOR</name>
<dbReference type="Proteomes" id="UP000247409">
    <property type="component" value="Unassembled WGS sequence"/>
</dbReference>
<organism evidence="1 2">
    <name type="scientific">Gracilariopsis chorda</name>
    <dbReference type="NCBI Taxonomy" id="448386"/>
    <lineage>
        <taxon>Eukaryota</taxon>
        <taxon>Rhodophyta</taxon>
        <taxon>Florideophyceae</taxon>
        <taxon>Rhodymeniophycidae</taxon>
        <taxon>Gracilariales</taxon>
        <taxon>Gracilariaceae</taxon>
        <taxon>Gracilariopsis</taxon>
    </lineage>
</organism>
<dbReference type="AlphaFoldDB" id="A0A2V3IHP4"/>
<sequence length="63" mass="7583">MADMRSAGDGELVVPYKRTESNSCMYKNEHNEEIRKQLMVNEWGFGFTDNRYSLFLERWPFEK</sequence>
<proteinExistence type="predicted"/>
<protein>
    <submittedName>
        <fullName evidence="1">Uncharacterized protein</fullName>
    </submittedName>
</protein>
<evidence type="ECO:0000313" key="1">
    <source>
        <dbReference type="EMBL" id="PXF41558.1"/>
    </source>
</evidence>
<dbReference type="EMBL" id="NBIV01000209">
    <property type="protein sequence ID" value="PXF41558.1"/>
    <property type="molecule type" value="Genomic_DNA"/>
</dbReference>
<evidence type="ECO:0000313" key="2">
    <source>
        <dbReference type="Proteomes" id="UP000247409"/>
    </source>
</evidence>